<dbReference type="InterPro" id="IPR004788">
    <property type="entry name" value="Ribose5P_isomerase_type_A"/>
</dbReference>
<comment type="similarity">
    <text evidence="3">Belongs to the ribose 5-phosphate isomerase family.</text>
</comment>
<dbReference type="GO" id="GO:0009052">
    <property type="term" value="P:pentose-phosphate shunt, non-oxidative branch"/>
    <property type="evidence" value="ECO:0007669"/>
    <property type="project" value="UniProtKB-UniRule"/>
</dbReference>
<dbReference type="GO" id="GO:0004751">
    <property type="term" value="F:ribose-5-phosphate isomerase activity"/>
    <property type="evidence" value="ECO:0007669"/>
    <property type="project" value="UniProtKB-UniRule"/>
</dbReference>
<comment type="catalytic activity">
    <reaction evidence="1 3">
        <text>aldehydo-D-ribose 5-phosphate = D-ribulose 5-phosphate</text>
        <dbReference type="Rhea" id="RHEA:14657"/>
        <dbReference type="ChEBI" id="CHEBI:58121"/>
        <dbReference type="ChEBI" id="CHEBI:58273"/>
        <dbReference type="EC" id="5.3.1.6"/>
    </reaction>
</comment>
<comment type="function">
    <text evidence="3">Catalyzes the reversible conversion of ribose-5-phosphate to ribulose 5-phosphate.</text>
</comment>
<keyword evidence="2 3" id="KW-0413">Isomerase</keyword>
<dbReference type="InterPro" id="IPR037171">
    <property type="entry name" value="NagB/RpiA_transferase-like"/>
</dbReference>
<feature type="binding site" evidence="3">
    <location>
        <begin position="29"/>
        <end position="32"/>
    </location>
    <ligand>
        <name>substrate</name>
    </ligand>
</feature>
<protein>
    <recommendedName>
        <fullName evidence="3">Ribose-5-phosphate isomerase A</fullName>
        <ecNumber evidence="3">5.3.1.6</ecNumber>
    </recommendedName>
    <alternativeName>
        <fullName evidence="3">Phosphoriboisomerase A</fullName>
        <shortName evidence="3">PRI</shortName>
    </alternativeName>
</protein>
<dbReference type="SUPFAM" id="SSF75445">
    <property type="entry name" value="D-ribose-5-phosphate isomerase (RpiA), lid domain"/>
    <property type="match status" value="1"/>
</dbReference>
<name>A0A1B2E605_9BACL</name>
<evidence type="ECO:0000256" key="1">
    <source>
        <dbReference type="ARBA" id="ARBA00001713"/>
    </source>
</evidence>
<dbReference type="PANTHER" id="PTHR43748:SF3">
    <property type="entry name" value="RIBOSE-5-PHOSPHATE ISOMERASE 3, CHLOROPLASTIC-RELATED"/>
    <property type="match status" value="1"/>
</dbReference>
<reference evidence="4" key="1">
    <citation type="submission" date="2016-08" db="EMBL/GenBank/DDBJ databases">
        <title>Complete Genome Seqeunce of Paenibacillus sp. nov. IHBB 9852 from high altitute lake of Indian trans-Himalayas.</title>
        <authorList>
            <person name="Kiran S."/>
            <person name="Swarnkar M.K."/>
            <person name="Rana A."/>
            <person name="Tewari R."/>
            <person name="Gulati A."/>
        </authorList>
    </citation>
    <scope>NUCLEOTIDE SEQUENCE [LARGE SCALE GENOMIC DNA]</scope>
    <source>
        <strain evidence="4">IHBB 9852</strain>
    </source>
</reference>
<dbReference type="InterPro" id="IPR050262">
    <property type="entry name" value="Ribose-5P_isomerase"/>
</dbReference>
<comment type="pathway">
    <text evidence="3">Carbohydrate degradation; pentose phosphate pathway; D-ribose 5-phosphate from D-ribulose 5-phosphate (non-oxidative stage): step 1/1.</text>
</comment>
<sequence>MNTEYNMKQIAAERAAGYVQSGMKVGLGTGSTAYYAILKIGEMVRAGLDIQAVATSRASEELAVQQGIPLAPIRDIGRLDLTIDGADELDGKLRLIKGGGGALLREKMTAYRSDRLIIIADETKAVPVLGAFPLPVEIIPFAYEWTIQSLKELGCFVQMRRDREGAMYETDNGNYIADCRFERISEPEELAARLKGIPGVVEHGLFLGMADEAIIGYRDGSVRIFGADAASE</sequence>
<evidence type="ECO:0000313" key="4">
    <source>
        <dbReference type="EMBL" id="ANY75418.1"/>
    </source>
</evidence>
<dbReference type="EC" id="5.3.1.6" evidence="3"/>
<dbReference type="Gene3D" id="3.40.50.1360">
    <property type="match status" value="1"/>
</dbReference>
<feature type="binding site" evidence="3">
    <location>
        <position position="124"/>
    </location>
    <ligand>
        <name>substrate</name>
    </ligand>
</feature>
<dbReference type="KEGG" id="pib:BBD41_24175"/>
<dbReference type="PANTHER" id="PTHR43748">
    <property type="entry name" value="RIBOSE-5-PHOSPHATE ISOMERASE 3, CHLOROPLASTIC-RELATED"/>
    <property type="match status" value="1"/>
</dbReference>
<feature type="binding site" evidence="3">
    <location>
        <begin position="84"/>
        <end position="87"/>
    </location>
    <ligand>
        <name>substrate</name>
    </ligand>
</feature>
<dbReference type="HAMAP" id="MF_00170">
    <property type="entry name" value="Rib_5P_isom_A"/>
    <property type="match status" value="1"/>
</dbReference>
<accession>A0A1B2E605</accession>
<dbReference type="SUPFAM" id="SSF100950">
    <property type="entry name" value="NagB/RpiA/CoA transferase-like"/>
    <property type="match status" value="1"/>
</dbReference>
<dbReference type="InterPro" id="IPR020672">
    <property type="entry name" value="Ribose5P_isomerase_typA_subgr"/>
</dbReference>
<evidence type="ECO:0000256" key="2">
    <source>
        <dbReference type="ARBA" id="ARBA00023235"/>
    </source>
</evidence>
<dbReference type="UniPathway" id="UPA00115">
    <property type="reaction ID" value="UER00412"/>
</dbReference>
<gene>
    <name evidence="3" type="primary">rpiA</name>
    <name evidence="4" type="ORF">BBD41_24175</name>
</gene>
<dbReference type="NCBIfam" id="NF001924">
    <property type="entry name" value="PRK00702.1"/>
    <property type="match status" value="1"/>
</dbReference>
<dbReference type="EMBL" id="CP016809">
    <property type="protein sequence ID" value="ANY75418.1"/>
    <property type="molecule type" value="Genomic_DNA"/>
</dbReference>
<feature type="binding site" evidence="3">
    <location>
        <begin position="97"/>
        <end position="100"/>
    </location>
    <ligand>
        <name>substrate</name>
    </ligand>
</feature>
<dbReference type="FunFam" id="3.40.50.1360:FF:000001">
    <property type="entry name" value="Ribose-5-phosphate isomerase A"/>
    <property type="match status" value="1"/>
</dbReference>
<proteinExistence type="inferred from homology"/>
<organism evidence="4">
    <name type="scientific">Paenibacillus ihbetae</name>
    <dbReference type="NCBI Taxonomy" id="1870820"/>
    <lineage>
        <taxon>Bacteria</taxon>
        <taxon>Bacillati</taxon>
        <taxon>Bacillota</taxon>
        <taxon>Bacilli</taxon>
        <taxon>Bacillales</taxon>
        <taxon>Paenibacillaceae</taxon>
        <taxon>Paenibacillus</taxon>
    </lineage>
</organism>
<dbReference type="RefSeq" id="WP_099479157.1">
    <property type="nucleotide sequence ID" value="NZ_CP016809.1"/>
</dbReference>
<feature type="active site" description="Proton acceptor" evidence="3">
    <location>
        <position position="106"/>
    </location>
</feature>
<dbReference type="Gene3D" id="3.30.70.260">
    <property type="match status" value="1"/>
</dbReference>
<comment type="subunit">
    <text evidence="3">Homodimer.</text>
</comment>
<dbReference type="AlphaFoldDB" id="A0A1B2E605"/>
<dbReference type="CDD" id="cd01398">
    <property type="entry name" value="RPI_A"/>
    <property type="match status" value="1"/>
</dbReference>
<evidence type="ECO:0000256" key="3">
    <source>
        <dbReference type="HAMAP-Rule" id="MF_00170"/>
    </source>
</evidence>
<dbReference type="NCBIfam" id="TIGR00021">
    <property type="entry name" value="rpiA"/>
    <property type="match status" value="1"/>
</dbReference>
<dbReference type="Pfam" id="PF06026">
    <property type="entry name" value="Rib_5-P_isom_A"/>
    <property type="match status" value="1"/>
</dbReference>